<dbReference type="EMBL" id="PPTO01000012">
    <property type="protein sequence ID" value="RDB57220.1"/>
    <property type="molecule type" value="Genomic_DNA"/>
</dbReference>
<dbReference type="GO" id="GO:0009100">
    <property type="term" value="P:glycoprotein metabolic process"/>
    <property type="evidence" value="ECO:0007669"/>
    <property type="project" value="UniProtKB-ARBA"/>
</dbReference>
<dbReference type="AlphaFoldDB" id="A0A369LD16"/>
<name>A0A369LD16_9ACTN</name>
<evidence type="ECO:0000259" key="1">
    <source>
        <dbReference type="Pfam" id="PF04991"/>
    </source>
</evidence>
<dbReference type="PANTHER" id="PTHR43404">
    <property type="entry name" value="LIPOPOLYSACCHARIDE CHOLINEPHOSPHOTRANSFERASE LICD"/>
    <property type="match status" value="1"/>
</dbReference>
<organism evidence="2 3">
    <name type="scientific">Slackia isoflavoniconvertens</name>
    <dbReference type="NCBI Taxonomy" id="572010"/>
    <lineage>
        <taxon>Bacteria</taxon>
        <taxon>Bacillati</taxon>
        <taxon>Actinomycetota</taxon>
        <taxon>Coriobacteriia</taxon>
        <taxon>Eggerthellales</taxon>
        <taxon>Eggerthellaceae</taxon>
        <taxon>Slackia</taxon>
    </lineage>
</organism>
<proteinExistence type="predicted"/>
<comment type="caution">
    <text evidence="2">The sequence shown here is derived from an EMBL/GenBank/DDBJ whole genome shotgun (WGS) entry which is preliminary data.</text>
</comment>
<protein>
    <recommendedName>
        <fullName evidence="1">LicD/FKTN/FKRP nucleotidyltransferase domain-containing protein</fullName>
    </recommendedName>
</protein>
<accession>A0A369LD16</accession>
<dbReference type="Proteomes" id="UP000253975">
    <property type="component" value="Unassembled WGS sequence"/>
</dbReference>
<evidence type="ECO:0000313" key="3">
    <source>
        <dbReference type="Proteomes" id="UP000253975"/>
    </source>
</evidence>
<dbReference type="InterPro" id="IPR007074">
    <property type="entry name" value="LicD/FKTN/FKRP_NTP_transf"/>
</dbReference>
<reference evidence="2 3" key="1">
    <citation type="journal article" date="2018" name="Elife">
        <title>Discovery and characterization of a prevalent human gut bacterial enzyme sufficient for the inactivation of a family of plant toxins.</title>
        <authorList>
            <person name="Koppel N."/>
            <person name="Bisanz J.E."/>
            <person name="Pandelia M.E."/>
            <person name="Turnbaugh P.J."/>
            <person name="Balskus E.P."/>
        </authorList>
    </citation>
    <scope>NUCLEOTIDE SEQUENCE [LARGE SCALE GENOMIC DNA]</scope>
    <source>
        <strain evidence="2 3">OB21 GAM31</strain>
    </source>
</reference>
<dbReference type="InterPro" id="IPR052942">
    <property type="entry name" value="LPS_cholinephosphotransferase"/>
</dbReference>
<feature type="domain" description="LicD/FKTN/FKRP nucleotidyltransferase" evidence="1">
    <location>
        <begin position="29"/>
        <end position="256"/>
    </location>
</feature>
<sequence>MAQEQASELELEDLKRIEFEMLCAFDDFAKKHGLCYWLIYGTLLGAARHKGFIPWDDDVDIAMPKNDYYRLVELVNNGERICDHIDLDACGVQNCIPYRPFAKLFDRRTSVVQNELVPMKGVNEAVWIDIFPFVGTEVSSKQDGEQYIRSFDLNQALLRRSSWHFTKGDNIVGTLRRLVAWLPAKIGGYKRWATACDNIQKSAPDMFEKQHCLSLAESSYIYPTKFFEGDCALLEFEGRQFPCLPHYEDFLAFRYGNWKEFPPESERTSTHNMTARWAKGQ</sequence>
<dbReference type="RefSeq" id="WP_114615937.1">
    <property type="nucleotide sequence ID" value="NZ_PPTO01000012.1"/>
</dbReference>
<evidence type="ECO:0000313" key="2">
    <source>
        <dbReference type="EMBL" id="RDB57220.1"/>
    </source>
</evidence>
<dbReference type="PANTHER" id="PTHR43404:SF2">
    <property type="entry name" value="LIPOPOLYSACCHARIDE CHOLINEPHOSPHOTRANSFERASE LICD"/>
    <property type="match status" value="1"/>
</dbReference>
<dbReference type="Pfam" id="PF04991">
    <property type="entry name" value="LicD"/>
    <property type="match status" value="1"/>
</dbReference>
<gene>
    <name evidence="2" type="ORF">C1881_07645</name>
</gene>